<dbReference type="EMBL" id="UPXP01000032">
    <property type="protein sequence ID" value="VBB40948.1"/>
    <property type="molecule type" value="Genomic_DNA"/>
</dbReference>
<protein>
    <submittedName>
        <fullName evidence="1">Uncharacterized protein</fullName>
    </submittedName>
</protein>
<organism evidence="1">
    <name type="scientific">uncultured Spirochaetota bacterium</name>
    <dbReference type="NCBI Taxonomy" id="460511"/>
    <lineage>
        <taxon>Bacteria</taxon>
        <taxon>Pseudomonadati</taxon>
        <taxon>Spirochaetota</taxon>
        <taxon>environmental samples</taxon>
    </lineage>
</organism>
<reference evidence="1" key="1">
    <citation type="submission" date="2018-07" db="EMBL/GenBank/DDBJ databases">
        <authorList>
            <consortium name="Genoscope - CEA"/>
            <person name="William W."/>
        </authorList>
    </citation>
    <scope>NUCLEOTIDE SEQUENCE</scope>
    <source>
        <strain evidence="1">IK1</strain>
    </source>
</reference>
<gene>
    <name evidence="1" type="ORF">TRIP_E380064</name>
</gene>
<evidence type="ECO:0000313" key="1">
    <source>
        <dbReference type="EMBL" id="VBB40948.1"/>
    </source>
</evidence>
<name>A0A652ZYU6_9SPIR</name>
<accession>A0A652ZYU6</accession>
<proteinExistence type="predicted"/>
<sequence>MDYKRRLFPHSGPGLFAGADIERADRAAAGPGGAAGAGPSPRGYPGFQLLRSIDGVYGNIRPGT</sequence>
<dbReference type="AlphaFoldDB" id="A0A652ZYU6"/>